<accession>A0A7R9FQI0</accession>
<evidence type="ECO:0000313" key="3">
    <source>
        <dbReference type="Proteomes" id="UP000677054"/>
    </source>
</evidence>
<name>A0A7R9FQI0_9CRUS</name>
<gene>
    <name evidence="2" type="ORF">DSTB1V02_LOCUS10762</name>
</gene>
<keyword evidence="3" id="KW-1185">Reference proteome</keyword>
<feature type="compositionally biased region" description="Polar residues" evidence="1">
    <location>
        <begin position="50"/>
        <end position="61"/>
    </location>
</feature>
<evidence type="ECO:0000313" key="2">
    <source>
        <dbReference type="EMBL" id="CAD7250993.1"/>
    </source>
</evidence>
<dbReference type="OrthoDB" id="419183at2759"/>
<protein>
    <submittedName>
        <fullName evidence="2">Uncharacterized protein</fullName>
    </submittedName>
</protein>
<dbReference type="Proteomes" id="UP000677054">
    <property type="component" value="Unassembled WGS sequence"/>
</dbReference>
<organism evidence="2">
    <name type="scientific">Darwinula stevensoni</name>
    <dbReference type="NCBI Taxonomy" id="69355"/>
    <lineage>
        <taxon>Eukaryota</taxon>
        <taxon>Metazoa</taxon>
        <taxon>Ecdysozoa</taxon>
        <taxon>Arthropoda</taxon>
        <taxon>Crustacea</taxon>
        <taxon>Oligostraca</taxon>
        <taxon>Ostracoda</taxon>
        <taxon>Podocopa</taxon>
        <taxon>Podocopida</taxon>
        <taxon>Darwinulocopina</taxon>
        <taxon>Darwinuloidea</taxon>
        <taxon>Darwinulidae</taxon>
        <taxon>Darwinula</taxon>
    </lineage>
</organism>
<evidence type="ECO:0000256" key="1">
    <source>
        <dbReference type="SAM" id="MobiDB-lite"/>
    </source>
</evidence>
<dbReference type="EMBL" id="CAJPEV010003202">
    <property type="protein sequence ID" value="CAG0899199.1"/>
    <property type="molecule type" value="Genomic_DNA"/>
</dbReference>
<dbReference type="EMBL" id="LR902719">
    <property type="protein sequence ID" value="CAD7250993.1"/>
    <property type="molecule type" value="Genomic_DNA"/>
</dbReference>
<proteinExistence type="predicted"/>
<reference evidence="2" key="1">
    <citation type="submission" date="2020-11" db="EMBL/GenBank/DDBJ databases">
        <authorList>
            <person name="Tran Van P."/>
        </authorList>
    </citation>
    <scope>NUCLEOTIDE SEQUENCE</scope>
</reference>
<sequence length="61" mass="6675">MGWLAVDELLEQERQIRSAMASRAGVLPLLLHSTFDHQMAAKAQQLAQQPENNTGSSTLPS</sequence>
<feature type="region of interest" description="Disordered" evidence="1">
    <location>
        <begin position="42"/>
        <end position="61"/>
    </location>
</feature>
<dbReference type="AlphaFoldDB" id="A0A7R9FQI0"/>